<dbReference type="InterPro" id="IPR050782">
    <property type="entry name" value="PP1_regulatory_subunit_3"/>
</dbReference>
<dbReference type="Proteomes" id="UP001474421">
    <property type="component" value="Unassembled WGS sequence"/>
</dbReference>
<organism evidence="3 4">
    <name type="scientific">Crotalus adamanteus</name>
    <name type="common">Eastern diamondback rattlesnake</name>
    <dbReference type="NCBI Taxonomy" id="8729"/>
    <lineage>
        <taxon>Eukaryota</taxon>
        <taxon>Metazoa</taxon>
        <taxon>Chordata</taxon>
        <taxon>Craniata</taxon>
        <taxon>Vertebrata</taxon>
        <taxon>Euteleostomi</taxon>
        <taxon>Lepidosauria</taxon>
        <taxon>Squamata</taxon>
        <taxon>Bifurcata</taxon>
        <taxon>Unidentata</taxon>
        <taxon>Episquamata</taxon>
        <taxon>Toxicofera</taxon>
        <taxon>Serpentes</taxon>
        <taxon>Colubroidea</taxon>
        <taxon>Viperidae</taxon>
        <taxon>Crotalinae</taxon>
        <taxon>Crotalus</taxon>
    </lineage>
</organism>
<protein>
    <submittedName>
        <fullName evidence="3">Protein phosphatase 1 regulatory subunit 3E-like</fullName>
    </submittedName>
</protein>
<accession>A0AAW1B8X0</accession>
<evidence type="ECO:0000313" key="4">
    <source>
        <dbReference type="Proteomes" id="UP001474421"/>
    </source>
</evidence>
<dbReference type="AlphaFoldDB" id="A0AAW1B8X0"/>
<dbReference type="PROSITE" id="PS51159">
    <property type="entry name" value="CBM21"/>
    <property type="match status" value="1"/>
</dbReference>
<dbReference type="GO" id="GO:0000164">
    <property type="term" value="C:protein phosphatase type 1 complex"/>
    <property type="evidence" value="ECO:0007669"/>
    <property type="project" value="TreeGrafter"/>
</dbReference>
<dbReference type="Gene3D" id="2.60.40.2440">
    <property type="entry name" value="Carbohydrate binding type-21 domain"/>
    <property type="match status" value="1"/>
</dbReference>
<dbReference type="PANTHER" id="PTHR12307">
    <property type="entry name" value="PROTEIN PHOSPHATASE 1 REGULATORY SUBUNIT"/>
    <property type="match status" value="1"/>
</dbReference>
<comment type="caution">
    <text evidence="3">The sequence shown here is derived from an EMBL/GenBank/DDBJ whole genome shotgun (WGS) entry which is preliminary data.</text>
</comment>
<dbReference type="InterPro" id="IPR005036">
    <property type="entry name" value="CBM21_dom"/>
</dbReference>
<feature type="compositionally biased region" description="Basic residues" evidence="1">
    <location>
        <begin position="55"/>
        <end position="77"/>
    </location>
</feature>
<evidence type="ECO:0000259" key="2">
    <source>
        <dbReference type="PROSITE" id="PS51159"/>
    </source>
</evidence>
<gene>
    <name evidence="3" type="ORF">NXF25_021592</name>
</gene>
<dbReference type="PANTHER" id="PTHR12307:SF20">
    <property type="entry name" value="PROTEIN PHOSPHATASE 1 REGULATORY SUBUNIT 3E"/>
    <property type="match status" value="1"/>
</dbReference>
<proteinExistence type="predicted"/>
<dbReference type="GO" id="GO:2001069">
    <property type="term" value="F:glycogen binding"/>
    <property type="evidence" value="ECO:0007669"/>
    <property type="project" value="TreeGrafter"/>
</dbReference>
<name>A0AAW1B8X0_CROAD</name>
<dbReference type="GO" id="GO:0008157">
    <property type="term" value="F:protein phosphatase 1 binding"/>
    <property type="evidence" value="ECO:0007669"/>
    <property type="project" value="TreeGrafter"/>
</dbReference>
<feature type="domain" description="CBM21" evidence="2">
    <location>
        <begin position="191"/>
        <end position="300"/>
    </location>
</feature>
<evidence type="ECO:0000313" key="3">
    <source>
        <dbReference type="EMBL" id="KAK9398231.1"/>
    </source>
</evidence>
<feature type="region of interest" description="Disordered" evidence="1">
    <location>
        <begin position="36"/>
        <end position="99"/>
    </location>
</feature>
<feature type="compositionally biased region" description="Low complexity" evidence="1">
    <location>
        <begin position="78"/>
        <end position="94"/>
    </location>
</feature>
<dbReference type="Pfam" id="PF03370">
    <property type="entry name" value="CBM_21"/>
    <property type="match status" value="1"/>
</dbReference>
<reference evidence="3 4" key="1">
    <citation type="journal article" date="2024" name="Proc. Natl. Acad. Sci. U.S.A.">
        <title>The genetic regulatory architecture and epigenomic basis for age-related changes in rattlesnake venom.</title>
        <authorList>
            <person name="Hogan M.P."/>
            <person name="Holding M.L."/>
            <person name="Nystrom G.S."/>
            <person name="Colston T.J."/>
            <person name="Bartlett D.A."/>
            <person name="Mason A.J."/>
            <person name="Ellsworth S.A."/>
            <person name="Rautsaw R.M."/>
            <person name="Lawrence K.C."/>
            <person name="Strickland J.L."/>
            <person name="He B."/>
            <person name="Fraser P."/>
            <person name="Margres M.J."/>
            <person name="Gilbert D.M."/>
            <person name="Gibbs H.L."/>
            <person name="Parkinson C.L."/>
            <person name="Rokyta D.R."/>
        </authorList>
    </citation>
    <scope>NUCLEOTIDE SEQUENCE [LARGE SCALE GENOMIC DNA]</scope>
    <source>
        <strain evidence="3">DRR0105</strain>
    </source>
</reference>
<dbReference type="InterPro" id="IPR038175">
    <property type="entry name" value="CBM21_dom_sf"/>
</dbReference>
<sequence length="327" mass="36975">MARAPPSPLTPSNIPRNLSYIAGLYERAYYRIARPSIAEDSGTEGSESESEGRPRSRPQRRRHLFRGPKRRGRRRTRSAPAQGRSRGASRSRSPGTRKRVRFADSLGLELISVRQFWPNDLPQVPERVHNQLRRDSLSHFAPCLPFCPPVKVISSSLSLQAHQLEGLESLNLQTRLLEPMFPDPLSMPDFLPRLLAQCVLLEGVRAEGSCVSGTIRVINLAYEKRVSVRYTWDFWATEHDARASYAASAGRDRDHADRFAFRLPLPVPLSAGMVLEFALCYLVGGKEFWDNNQGRNYSLRPPPCVAEEDELPSPIQDCCETGWIHFL</sequence>
<evidence type="ECO:0000256" key="1">
    <source>
        <dbReference type="SAM" id="MobiDB-lite"/>
    </source>
</evidence>
<dbReference type="EMBL" id="JAOTOJ010000008">
    <property type="protein sequence ID" value="KAK9398231.1"/>
    <property type="molecule type" value="Genomic_DNA"/>
</dbReference>
<keyword evidence="4" id="KW-1185">Reference proteome</keyword>
<dbReference type="GO" id="GO:0005979">
    <property type="term" value="P:regulation of glycogen biosynthetic process"/>
    <property type="evidence" value="ECO:0007669"/>
    <property type="project" value="TreeGrafter"/>
</dbReference>